<evidence type="ECO:0000256" key="1">
    <source>
        <dbReference type="SAM" id="MobiDB-lite"/>
    </source>
</evidence>
<accession>A0A6J4PYY7</accession>
<feature type="non-terminal residue" evidence="2">
    <location>
        <position position="72"/>
    </location>
</feature>
<protein>
    <submittedName>
        <fullName evidence="2">Uncharacterized protein</fullName>
    </submittedName>
</protein>
<sequence length="72" mass="7228">ARHGGRPGAVEAAPGRGGTGDSGAAQAGPVGWDAWRDGKAGGLLARARARRRAARRGLQDIPGRSQAEGSDV</sequence>
<feature type="region of interest" description="Disordered" evidence="1">
    <location>
        <begin position="51"/>
        <end position="72"/>
    </location>
</feature>
<organism evidence="2">
    <name type="scientific">uncultured Rubrobacteraceae bacterium</name>
    <dbReference type="NCBI Taxonomy" id="349277"/>
    <lineage>
        <taxon>Bacteria</taxon>
        <taxon>Bacillati</taxon>
        <taxon>Actinomycetota</taxon>
        <taxon>Rubrobacteria</taxon>
        <taxon>Rubrobacterales</taxon>
        <taxon>Rubrobacteraceae</taxon>
        <taxon>environmental samples</taxon>
    </lineage>
</organism>
<dbReference type="AlphaFoldDB" id="A0A6J4PYY7"/>
<dbReference type="EMBL" id="CADCUV010000143">
    <property type="protein sequence ID" value="CAA9428276.1"/>
    <property type="molecule type" value="Genomic_DNA"/>
</dbReference>
<reference evidence="2" key="1">
    <citation type="submission" date="2020-02" db="EMBL/GenBank/DDBJ databases">
        <authorList>
            <person name="Meier V. D."/>
        </authorList>
    </citation>
    <scope>NUCLEOTIDE SEQUENCE</scope>
    <source>
        <strain evidence="2">AVDCRST_MAG22</strain>
    </source>
</reference>
<feature type="region of interest" description="Disordered" evidence="1">
    <location>
        <begin position="1"/>
        <end position="37"/>
    </location>
</feature>
<evidence type="ECO:0000313" key="2">
    <source>
        <dbReference type="EMBL" id="CAA9428276.1"/>
    </source>
</evidence>
<proteinExistence type="predicted"/>
<name>A0A6J4PYY7_9ACTN</name>
<gene>
    <name evidence="2" type="ORF">AVDCRST_MAG22-3071</name>
</gene>
<feature type="non-terminal residue" evidence="2">
    <location>
        <position position="1"/>
    </location>
</feature>